<accession>A0A1L5PAQ1</accession>
<feature type="compositionally biased region" description="Basic and acidic residues" evidence="1">
    <location>
        <begin position="99"/>
        <end position="115"/>
    </location>
</feature>
<geneLocation type="plasmid" evidence="3">
    <name>prsp8c3a</name>
</geneLocation>
<feature type="compositionally biased region" description="Basic and acidic residues" evidence="1">
    <location>
        <begin position="233"/>
        <end position="245"/>
    </location>
</feature>
<dbReference type="Proteomes" id="UP000185109">
    <property type="component" value="Plasmid pRsp8C3a"/>
</dbReference>
<feature type="compositionally biased region" description="Basic residues" evidence="1">
    <location>
        <begin position="135"/>
        <end position="145"/>
    </location>
</feature>
<gene>
    <name evidence="2" type="ORF">AM571_PA00349</name>
</gene>
<evidence type="ECO:0000313" key="2">
    <source>
        <dbReference type="EMBL" id="APO77229.1"/>
    </source>
</evidence>
<evidence type="ECO:0000256" key="1">
    <source>
        <dbReference type="SAM" id="MobiDB-lite"/>
    </source>
</evidence>
<organism evidence="2 3">
    <name type="scientific">Rhizobium etli 8C-3</name>
    <dbReference type="NCBI Taxonomy" id="538025"/>
    <lineage>
        <taxon>Bacteria</taxon>
        <taxon>Pseudomonadati</taxon>
        <taxon>Pseudomonadota</taxon>
        <taxon>Alphaproteobacteria</taxon>
        <taxon>Hyphomicrobiales</taxon>
        <taxon>Rhizobiaceae</taxon>
        <taxon>Rhizobium/Agrobacterium group</taxon>
        <taxon>Rhizobium</taxon>
    </lineage>
</organism>
<keyword evidence="2" id="KW-0614">Plasmid</keyword>
<reference evidence="2 3" key="1">
    <citation type="submission" date="2016-09" db="EMBL/GenBank/DDBJ databases">
        <title>The complete genome sequences of Rhizobium gallicum, symbiovars gallicum and phaseoli, symbionts associated to common bean (Phaseolus vulgaris).</title>
        <authorList>
            <person name="Bustos P."/>
            <person name="Santamaria R.I."/>
            <person name="Perez-Carrascal O.M."/>
            <person name="Juarez S."/>
            <person name="Lozano L."/>
            <person name="Martinez-Flores I."/>
            <person name="Martinez-Romero E."/>
            <person name="Cevallos M."/>
            <person name="Romero D."/>
            <person name="Davila G."/>
            <person name="Gonzalez V."/>
        </authorList>
    </citation>
    <scope>NUCLEOTIDE SEQUENCE [LARGE SCALE GENOMIC DNA]</scope>
    <source>
        <strain evidence="2 3">8C-3</strain>
        <plasmid evidence="3">Plasmid prsp8c3a</plasmid>
    </source>
</reference>
<sequence length="245" mass="26439">MPHDLDTRSATDAARIAAYTSLFKHAGRDEAVRLLVDLASRADQKAADHMLEIASLKAENGDLLRRNEGLSSALRSTEAGVAALQQEVSALRAITGRGRRTDPTEPHTDRPEGLRRPLVQPDGDIGSAVPAATHRNSRGRLRRLPRNTLAPALADPPHQPGARIRSSEEAFGDENESGAAGRRRRAIQPASQYPQALGEMSASAVNSRASLRGGGSQDARGQENRQDLNGFEGPREERDRDGVVR</sequence>
<name>A0A1L5PAQ1_RHIET</name>
<proteinExistence type="predicted"/>
<dbReference type="AlphaFoldDB" id="A0A1L5PAQ1"/>
<protein>
    <submittedName>
        <fullName evidence="2">Uncharacterized protein</fullName>
    </submittedName>
</protein>
<feature type="region of interest" description="Disordered" evidence="1">
    <location>
        <begin position="93"/>
        <end position="245"/>
    </location>
</feature>
<dbReference type="EMBL" id="CP017242">
    <property type="protein sequence ID" value="APO77229.1"/>
    <property type="molecule type" value="Genomic_DNA"/>
</dbReference>
<evidence type="ECO:0000313" key="3">
    <source>
        <dbReference type="Proteomes" id="UP000185109"/>
    </source>
</evidence>